<dbReference type="GO" id="GO:0003700">
    <property type="term" value="F:DNA-binding transcription factor activity"/>
    <property type="evidence" value="ECO:0007669"/>
    <property type="project" value="InterPro"/>
</dbReference>
<sequence>MTGSRAPSQDAHSQDIDHVASVLVACLPALHRGLERRIAREFPHPRLPDGQLALLFLVEEREGVTVRETAEALLMKPNNVSALVSQLTDLGLLERRQDTADKRVAHLYPTPLARERLAEARLLKQAYMARALRTLTDGDLDALGAALGALVSLPPRLHSPAG</sequence>
<dbReference type="SUPFAM" id="SSF46785">
    <property type="entry name" value="Winged helix' DNA-binding domain"/>
    <property type="match status" value="1"/>
</dbReference>
<name>A0A6N9U3G2_STRHA</name>
<evidence type="ECO:0000259" key="1">
    <source>
        <dbReference type="PROSITE" id="PS50995"/>
    </source>
</evidence>
<dbReference type="Pfam" id="PF12802">
    <property type="entry name" value="MarR_2"/>
    <property type="match status" value="1"/>
</dbReference>
<comment type="caution">
    <text evidence="2">The sequence shown here is derived from an EMBL/GenBank/DDBJ whole genome shotgun (WGS) entry which is preliminary data.</text>
</comment>
<reference evidence="2 3" key="1">
    <citation type="submission" date="2020-01" db="EMBL/GenBank/DDBJ databases">
        <title>Insect and environment-associated Actinomycetes.</title>
        <authorList>
            <person name="Currrie C."/>
            <person name="Chevrette M."/>
            <person name="Carlson C."/>
            <person name="Stubbendieck R."/>
            <person name="Wendt-Pienkowski E."/>
        </authorList>
    </citation>
    <scope>NUCLEOTIDE SEQUENCE [LARGE SCALE GENOMIC DNA]</scope>
    <source>
        <strain evidence="2 3">SID11342</strain>
    </source>
</reference>
<dbReference type="Gene3D" id="1.10.10.10">
    <property type="entry name" value="Winged helix-like DNA-binding domain superfamily/Winged helix DNA-binding domain"/>
    <property type="match status" value="1"/>
</dbReference>
<dbReference type="InterPro" id="IPR036390">
    <property type="entry name" value="WH_DNA-bd_sf"/>
</dbReference>
<dbReference type="GO" id="GO:0006950">
    <property type="term" value="P:response to stress"/>
    <property type="evidence" value="ECO:0007669"/>
    <property type="project" value="TreeGrafter"/>
</dbReference>
<dbReference type="InterPro" id="IPR039422">
    <property type="entry name" value="MarR/SlyA-like"/>
</dbReference>
<evidence type="ECO:0000313" key="2">
    <source>
        <dbReference type="EMBL" id="NEA18340.1"/>
    </source>
</evidence>
<dbReference type="InterPro" id="IPR036388">
    <property type="entry name" value="WH-like_DNA-bd_sf"/>
</dbReference>
<dbReference type="SMART" id="SM00347">
    <property type="entry name" value="HTH_MARR"/>
    <property type="match status" value="1"/>
</dbReference>
<proteinExistence type="predicted"/>
<dbReference type="EMBL" id="JAAGLQ010000496">
    <property type="protein sequence ID" value="NEA18340.1"/>
    <property type="molecule type" value="Genomic_DNA"/>
</dbReference>
<dbReference type="RefSeq" id="WP_164347282.1">
    <property type="nucleotide sequence ID" value="NZ_JAAGLQ010000496.1"/>
</dbReference>
<organism evidence="2 3">
    <name type="scientific">Streptomyces halstedii</name>
    <dbReference type="NCBI Taxonomy" id="1944"/>
    <lineage>
        <taxon>Bacteria</taxon>
        <taxon>Bacillati</taxon>
        <taxon>Actinomycetota</taxon>
        <taxon>Actinomycetes</taxon>
        <taxon>Kitasatosporales</taxon>
        <taxon>Streptomycetaceae</taxon>
        <taxon>Streptomyces</taxon>
    </lineage>
</organism>
<gene>
    <name evidence="2" type="ORF">G3I29_23080</name>
</gene>
<evidence type="ECO:0000313" key="3">
    <source>
        <dbReference type="Proteomes" id="UP000471293"/>
    </source>
</evidence>
<dbReference type="InterPro" id="IPR000835">
    <property type="entry name" value="HTH_MarR-typ"/>
</dbReference>
<dbReference type="PANTHER" id="PTHR33164:SF103">
    <property type="entry name" value="REGULATORY PROTEIN MARR"/>
    <property type="match status" value="1"/>
</dbReference>
<dbReference type="AlphaFoldDB" id="A0A6N9U3G2"/>
<feature type="domain" description="HTH marR-type" evidence="1">
    <location>
        <begin position="20"/>
        <end position="152"/>
    </location>
</feature>
<accession>A0A6N9U3G2</accession>
<dbReference type="PANTHER" id="PTHR33164">
    <property type="entry name" value="TRANSCRIPTIONAL REGULATOR, MARR FAMILY"/>
    <property type="match status" value="1"/>
</dbReference>
<protein>
    <submittedName>
        <fullName evidence="2">MarR family transcriptional regulator</fullName>
    </submittedName>
</protein>
<dbReference type="PROSITE" id="PS50995">
    <property type="entry name" value="HTH_MARR_2"/>
    <property type="match status" value="1"/>
</dbReference>
<dbReference type="Proteomes" id="UP000471293">
    <property type="component" value="Unassembled WGS sequence"/>
</dbReference>